<feature type="domain" description="ABC transporter" evidence="6">
    <location>
        <begin position="249"/>
        <end position="451"/>
    </location>
</feature>
<protein>
    <recommendedName>
        <fullName evidence="6">ABC transporter domain-containing protein</fullName>
    </recommendedName>
</protein>
<evidence type="ECO:0000256" key="5">
    <source>
        <dbReference type="ARBA" id="ARBA00025157"/>
    </source>
</evidence>
<dbReference type="AlphaFoldDB" id="A0A0V8RX27"/>
<dbReference type="SMART" id="SM00382">
    <property type="entry name" value="AAA"/>
    <property type="match status" value="2"/>
</dbReference>
<keyword evidence="2" id="KW-0813">Transport</keyword>
<comment type="caution">
    <text evidence="7">The sequence shown here is derived from an EMBL/GenBank/DDBJ whole genome shotgun (WGS) entry which is preliminary data.</text>
</comment>
<dbReference type="EMBL" id="LNTB01000001">
    <property type="protein sequence ID" value="KSW12580.1"/>
    <property type="molecule type" value="Genomic_DNA"/>
</dbReference>
<keyword evidence="8" id="KW-1185">Reference proteome</keyword>
<dbReference type="Proteomes" id="UP000053352">
    <property type="component" value="Unassembled WGS sequence"/>
</dbReference>
<evidence type="ECO:0000313" key="8">
    <source>
        <dbReference type="Proteomes" id="UP000053352"/>
    </source>
</evidence>
<proteinExistence type="predicted"/>
<organism evidence="7 8">
    <name type="scientific">Pyrodictium occultum</name>
    <dbReference type="NCBI Taxonomy" id="2309"/>
    <lineage>
        <taxon>Archaea</taxon>
        <taxon>Thermoproteota</taxon>
        <taxon>Thermoprotei</taxon>
        <taxon>Desulfurococcales</taxon>
        <taxon>Pyrodictiaceae</taxon>
        <taxon>Pyrodictium</taxon>
    </lineage>
</organism>
<keyword evidence="4" id="KW-0067">ATP-binding</keyword>
<accession>A0A0V8RX27</accession>
<dbReference type="STRING" id="2309.CF15_07650"/>
<dbReference type="PROSITE" id="PS50893">
    <property type="entry name" value="ABC_TRANSPORTER_2"/>
    <property type="match status" value="2"/>
</dbReference>
<evidence type="ECO:0000256" key="1">
    <source>
        <dbReference type="ARBA" id="ARBA00004236"/>
    </source>
</evidence>
<evidence type="ECO:0000256" key="4">
    <source>
        <dbReference type="ARBA" id="ARBA00022840"/>
    </source>
</evidence>
<dbReference type="SUPFAM" id="SSF52540">
    <property type="entry name" value="P-loop containing nucleoside triphosphate hydrolases"/>
    <property type="match status" value="2"/>
</dbReference>
<evidence type="ECO:0000313" key="7">
    <source>
        <dbReference type="EMBL" id="KSW12580.1"/>
    </source>
</evidence>
<feature type="domain" description="ABC transporter" evidence="6">
    <location>
        <begin position="3"/>
        <end position="225"/>
    </location>
</feature>
<dbReference type="InterPro" id="IPR015856">
    <property type="entry name" value="ABC_transpr_CbiO/EcfA_su"/>
</dbReference>
<comment type="subcellular location">
    <subcellularLocation>
        <location evidence="1">Cell membrane</location>
    </subcellularLocation>
</comment>
<keyword evidence="3" id="KW-0547">Nucleotide-binding</keyword>
<reference evidence="7 8" key="1">
    <citation type="submission" date="2015-11" db="EMBL/GenBank/DDBJ databases">
        <title>Genome sequence of Pyrodictium occultum PL-19, a marine hyperthermophilic archaeon isolated from Volcano, Italy.</title>
        <authorList>
            <person name="Utturkar S."/>
            <person name="Huber H."/>
            <person name="Leptihn S."/>
            <person name="Brown S."/>
            <person name="Stetter K.O."/>
            <person name="Podar M."/>
        </authorList>
    </citation>
    <scope>NUCLEOTIDE SEQUENCE [LARGE SCALE GENOMIC DNA]</scope>
    <source>
        <strain evidence="7 8">PL-19</strain>
    </source>
</reference>
<dbReference type="InterPro" id="IPR050095">
    <property type="entry name" value="ECF_ABC_transporter_ATP-bd"/>
</dbReference>
<comment type="function">
    <text evidence="5">Probably part of an ABC transporter complex. Responsible for energy coupling to the transport system.</text>
</comment>
<dbReference type="InterPro" id="IPR003593">
    <property type="entry name" value="AAA+_ATPase"/>
</dbReference>
<evidence type="ECO:0000259" key="6">
    <source>
        <dbReference type="PROSITE" id="PS50893"/>
    </source>
</evidence>
<dbReference type="GO" id="GO:0016887">
    <property type="term" value="F:ATP hydrolysis activity"/>
    <property type="evidence" value="ECO:0007669"/>
    <property type="project" value="InterPro"/>
</dbReference>
<dbReference type="GO" id="GO:0043190">
    <property type="term" value="C:ATP-binding cassette (ABC) transporter complex"/>
    <property type="evidence" value="ECO:0007669"/>
    <property type="project" value="TreeGrafter"/>
</dbReference>
<dbReference type="PANTHER" id="PTHR43553">
    <property type="entry name" value="HEAVY METAL TRANSPORTER"/>
    <property type="match status" value="1"/>
</dbReference>
<gene>
    <name evidence="7" type="ORF">CF15_07650</name>
</gene>
<dbReference type="Pfam" id="PF00005">
    <property type="entry name" value="ABC_tran"/>
    <property type="match status" value="2"/>
</dbReference>
<name>A0A0V8RX27_PYROC</name>
<dbReference type="InterPro" id="IPR003439">
    <property type="entry name" value="ABC_transporter-like_ATP-bd"/>
</dbReference>
<dbReference type="CDD" id="cd03225">
    <property type="entry name" value="ABC_cobalt_CbiO_domain1"/>
    <property type="match status" value="1"/>
</dbReference>
<dbReference type="Gene3D" id="3.40.50.300">
    <property type="entry name" value="P-loop containing nucleotide triphosphate hydrolases"/>
    <property type="match status" value="2"/>
</dbReference>
<dbReference type="InterPro" id="IPR017871">
    <property type="entry name" value="ABC_transporter-like_CS"/>
</dbReference>
<evidence type="ECO:0000256" key="3">
    <source>
        <dbReference type="ARBA" id="ARBA00022741"/>
    </source>
</evidence>
<dbReference type="GO" id="GO:0042626">
    <property type="term" value="F:ATPase-coupled transmembrane transporter activity"/>
    <property type="evidence" value="ECO:0007669"/>
    <property type="project" value="TreeGrafter"/>
</dbReference>
<sequence length="452" mass="48955">MAMLEAQVRRVTYPGGRVAVENVHVSLEPGEVLLVVGPSGSGKSTLLKTIAGVIPFIEDAHLHGSILVHGESIEGLPPGRRPVAYMPQDPSELALGDYGAEILLLYGAKPRLEVEELLERRVSEMSSGQLQRLLLSAVLGQGRSIVLLDEPLANLDVYSSSLAYRTVKEVAGEGGSVIVAEHRVSKLAGLADKILVLGKDGRPVYYGKNVEGGLRIAEDIGVRPADATGEQVEIDVSCKSVSGWKDAVAGLENVYAGYEGRAVLKGLSFICPRGAMVAVIGPNGSGKTTMLRLLAGVAKPWRGRVYYAWGRWDWRMIGYAPASPWLSFLEDTVFDEVAVAARRAGSSSFREDALEVLKLLGLQEYLGEKPWRLSGGEMVRLAVARAVVKKPRLLLLDEPLRGQDRRSAEVVLEAARLVARSGGCSVVVTHDLEFLREFDLIYRVDRGCYMVG</sequence>
<dbReference type="GO" id="GO:0005524">
    <property type="term" value="F:ATP binding"/>
    <property type="evidence" value="ECO:0007669"/>
    <property type="project" value="UniProtKB-KW"/>
</dbReference>
<dbReference type="PROSITE" id="PS00211">
    <property type="entry name" value="ABC_TRANSPORTER_1"/>
    <property type="match status" value="2"/>
</dbReference>
<evidence type="ECO:0000256" key="2">
    <source>
        <dbReference type="ARBA" id="ARBA00022448"/>
    </source>
</evidence>
<dbReference type="InterPro" id="IPR027417">
    <property type="entry name" value="P-loop_NTPase"/>
</dbReference>